<dbReference type="Pfam" id="PF02518">
    <property type="entry name" value="HATPase_c"/>
    <property type="match status" value="1"/>
</dbReference>
<keyword evidence="9" id="KW-1185">Reference proteome</keyword>
<dbReference type="EMBL" id="RAQU01000134">
    <property type="protein sequence ID" value="RKK02683.1"/>
    <property type="molecule type" value="Genomic_DNA"/>
</dbReference>
<keyword evidence="3" id="KW-0597">Phosphoprotein</keyword>
<sequence length="324" mass="34515">MAALLNRWYANLISFGAVAGVASLMLLLMSWMALRGVKSTAMAMTRLTATMNELQRETAQREAAEQRVRQAQKMEAVGQLTGGIAHDFNNLLTVILASLSLLRKRVPAGDERALRLVDNAVQGAERGASLTQRLLAFSRGQALKPGVVDIPELVRGMADLLRSSSGPVVQVETRFPLALAPAYVDANQLELALLNLVVNARDAMPEGGQLTISGREEQVSVRQVSDLPPGDYVVLSVIDNGEGMDEATLARCLDPFFTTKGVGKGTGLGLSMVYGLAAQTGGRLVLHSHKAEGTTAELWLPRAEARPAIVLQPDGGPSEARAAL</sequence>
<accession>A0A3A9JDB7</accession>
<dbReference type="Gene3D" id="1.10.287.130">
    <property type="match status" value="1"/>
</dbReference>
<dbReference type="InterPro" id="IPR004358">
    <property type="entry name" value="Sig_transdc_His_kin-like_C"/>
</dbReference>
<evidence type="ECO:0000313" key="10">
    <source>
        <dbReference type="Proteomes" id="UP000278036"/>
    </source>
</evidence>
<feature type="transmembrane region" description="Helical" evidence="5">
    <location>
        <begin position="12"/>
        <end position="34"/>
    </location>
</feature>
<dbReference type="EC" id="2.7.13.3" evidence="2"/>
<evidence type="ECO:0000256" key="5">
    <source>
        <dbReference type="SAM" id="Phobius"/>
    </source>
</evidence>
<comment type="caution">
    <text evidence="7">The sequence shown here is derived from an EMBL/GenBank/DDBJ whole genome shotgun (WGS) entry which is preliminary data.</text>
</comment>
<dbReference type="SUPFAM" id="SSF47384">
    <property type="entry name" value="Homodimeric domain of signal transducing histidine kinase"/>
    <property type="match status" value="1"/>
</dbReference>
<dbReference type="InterPro" id="IPR003661">
    <property type="entry name" value="HisK_dim/P_dom"/>
</dbReference>
<keyword evidence="5" id="KW-0812">Transmembrane</keyword>
<dbReference type="SMART" id="SM00388">
    <property type="entry name" value="HisKA"/>
    <property type="match status" value="1"/>
</dbReference>
<evidence type="ECO:0000256" key="3">
    <source>
        <dbReference type="ARBA" id="ARBA00022553"/>
    </source>
</evidence>
<evidence type="ECO:0000313" key="7">
    <source>
        <dbReference type="EMBL" id="RKK02683.1"/>
    </source>
</evidence>
<feature type="coiled-coil region" evidence="4">
    <location>
        <begin position="47"/>
        <end position="74"/>
    </location>
</feature>
<keyword evidence="5" id="KW-1133">Transmembrane helix</keyword>
<evidence type="ECO:0000313" key="9">
    <source>
        <dbReference type="Proteomes" id="UP000274097"/>
    </source>
</evidence>
<dbReference type="InterPro" id="IPR036890">
    <property type="entry name" value="HATPase_C_sf"/>
</dbReference>
<evidence type="ECO:0000256" key="1">
    <source>
        <dbReference type="ARBA" id="ARBA00000085"/>
    </source>
</evidence>
<organism evidence="7 10">
    <name type="scientific">Teichococcus wenyumeiae</name>
    <dbReference type="NCBI Taxonomy" id="2478470"/>
    <lineage>
        <taxon>Bacteria</taxon>
        <taxon>Pseudomonadati</taxon>
        <taxon>Pseudomonadota</taxon>
        <taxon>Alphaproteobacteria</taxon>
        <taxon>Acetobacterales</taxon>
        <taxon>Roseomonadaceae</taxon>
        <taxon>Roseomonas</taxon>
    </lineage>
</organism>
<protein>
    <recommendedName>
        <fullName evidence="2">histidine kinase</fullName>
        <ecNumber evidence="2">2.7.13.3</ecNumber>
    </recommendedName>
</protein>
<dbReference type="SMART" id="SM00387">
    <property type="entry name" value="HATPase_c"/>
    <property type="match status" value="1"/>
</dbReference>
<comment type="catalytic activity">
    <reaction evidence="1">
        <text>ATP + protein L-histidine = ADP + protein N-phospho-L-histidine.</text>
        <dbReference type="EC" id="2.7.13.3"/>
    </reaction>
</comment>
<evidence type="ECO:0000259" key="6">
    <source>
        <dbReference type="PROSITE" id="PS50109"/>
    </source>
</evidence>
<dbReference type="Proteomes" id="UP000278036">
    <property type="component" value="Unassembled WGS sequence"/>
</dbReference>
<dbReference type="EMBL" id="RFLX01000029">
    <property type="protein sequence ID" value="RMI17449.1"/>
    <property type="molecule type" value="Genomic_DNA"/>
</dbReference>
<dbReference type="GO" id="GO:0000155">
    <property type="term" value="F:phosphorelay sensor kinase activity"/>
    <property type="evidence" value="ECO:0007669"/>
    <property type="project" value="InterPro"/>
</dbReference>
<evidence type="ECO:0000256" key="4">
    <source>
        <dbReference type="SAM" id="Coils"/>
    </source>
</evidence>
<dbReference type="CDD" id="cd00082">
    <property type="entry name" value="HisKA"/>
    <property type="match status" value="1"/>
</dbReference>
<reference evidence="7 10" key="1">
    <citation type="submission" date="2018-09" db="EMBL/GenBank/DDBJ databases">
        <title>Roseomonas sp. nov., isolated from feces of Tibetan antelopes in the Qinghai-Tibet plateau, China.</title>
        <authorList>
            <person name="Tian Z."/>
        </authorList>
    </citation>
    <scope>NUCLEOTIDE SEQUENCE [LARGE SCALE GENOMIC DNA]</scope>
    <source>
        <strain evidence="8 9">Z23</strain>
        <strain evidence="7 10">Z24</strain>
    </source>
</reference>
<dbReference type="InterPro" id="IPR036097">
    <property type="entry name" value="HisK_dim/P_sf"/>
</dbReference>
<dbReference type="PANTHER" id="PTHR43065:SF49">
    <property type="entry name" value="HISTIDINE KINASE"/>
    <property type="match status" value="1"/>
</dbReference>
<dbReference type="InterPro" id="IPR003594">
    <property type="entry name" value="HATPase_dom"/>
</dbReference>
<dbReference type="PANTHER" id="PTHR43065">
    <property type="entry name" value="SENSOR HISTIDINE KINASE"/>
    <property type="match status" value="1"/>
</dbReference>
<dbReference type="Gene3D" id="3.30.565.10">
    <property type="entry name" value="Histidine kinase-like ATPase, C-terminal domain"/>
    <property type="match status" value="1"/>
</dbReference>
<keyword evidence="5" id="KW-0472">Membrane</keyword>
<dbReference type="InterPro" id="IPR005467">
    <property type="entry name" value="His_kinase_dom"/>
</dbReference>
<dbReference type="Pfam" id="PF00512">
    <property type="entry name" value="HisKA"/>
    <property type="match status" value="1"/>
</dbReference>
<dbReference type="Proteomes" id="UP000274097">
    <property type="component" value="Unassembled WGS sequence"/>
</dbReference>
<proteinExistence type="predicted"/>
<name>A0A3A9JDB7_9PROT</name>
<dbReference type="InParanoid" id="A0A3A9JDB7"/>
<feature type="domain" description="Histidine kinase" evidence="6">
    <location>
        <begin position="83"/>
        <end position="304"/>
    </location>
</feature>
<evidence type="ECO:0000313" key="8">
    <source>
        <dbReference type="EMBL" id="RMI17449.1"/>
    </source>
</evidence>
<evidence type="ECO:0000256" key="2">
    <source>
        <dbReference type="ARBA" id="ARBA00012438"/>
    </source>
</evidence>
<dbReference type="PRINTS" id="PR00344">
    <property type="entry name" value="BCTRLSENSOR"/>
</dbReference>
<dbReference type="PROSITE" id="PS50109">
    <property type="entry name" value="HIS_KIN"/>
    <property type="match status" value="1"/>
</dbReference>
<dbReference type="SUPFAM" id="SSF55874">
    <property type="entry name" value="ATPase domain of HSP90 chaperone/DNA topoisomerase II/histidine kinase"/>
    <property type="match status" value="1"/>
</dbReference>
<keyword evidence="4" id="KW-0175">Coiled coil</keyword>
<dbReference type="AlphaFoldDB" id="A0A3A9JDB7"/>
<gene>
    <name evidence="7" type="ORF">D6Z83_18510</name>
    <name evidence="8" type="ORF">EBE87_22525</name>
</gene>
<dbReference type="OrthoDB" id="9796100at2"/>